<dbReference type="OrthoDB" id="9805821at2"/>
<accession>A0A410PSU2</accession>
<evidence type="ECO:0000256" key="1">
    <source>
        <dbReference type="ARBA" id="ARBA00001231"/>
    </source>
</evidence>
<name>A0A410PSU2_9FIRM</name>
<comment type="catalytic activity">
    <reaction evidence="1">
        <text>Hydrolysis of terminal non-reducing N-acetyl-D-hexosamine residues in N-acetyl-beta-D-hexosaminides.</text>
        <dbReference type="EC" id="3.2.1.52"/>
    </reaction>
</comment>
<dbReference type="KEGG" id="amij:EQM06_01325"/>
<feature type="chain" id="PRO_5019245107" description="beta-N-acetylhexosaminidase" evidence="6">
    <location>
        <begin position="25"/>
        <end position="397"/>
    </location>
</feature>
<keyword evidence="6" id="KW-0732">Signal</keyword>
<evidence type="ECO:0000259" key="7">
    <source>
        <dbReference type="Pfam" id="PF00933"/>
    </source>
</evidence>
<dbReference type="AlphaFoldDB" id="A0A410PSU2"/>
<dbReference type="PANTHER" id="PTHR30480">
    <property type="entry name" value="BETA-HEXOSAMINIDASE-RELATED"/>
    <property type="match status" value="1"/>
</dbReference>
<evidence type="ECO:0000313" key="8">
    <source>
        <dbReference type="EMBL" id="QAT41975.1"/>
    </source>
</evidence>
<dbReference type="GO" id="GO:0009254">
    <property type="term" value="P:peptidoglycan turnover"/>
    <property type="evidence" value="ECO:0007669"/>
    <property type="project" value="TreeGrafter"/>
</dbReference>
<sequence length="397" mass="43487">MKKTIFNIVTLILLLILTSCSAPSEEKPDSINKAPADEPLSNAEQVLQGMTLEEKIGQLFIIRPDSLDPNLTPEQISNSTKYGVTELSDQMIESLKQYHIGGIAIFQKNILSPEQLTGFIDALQEQSEIPLFVGVDEEGGSVSRIANSTGFDVKKYESMEAVGRTSDRKNAQDVGLTIGSYLKRYGFNLDFAPVADVNTNPENIVIGNRSFGSDPQLVAKMVSAEIEGFHEAGIMTCVKHFPGHGDTKGDTHKGFVSTEKTWEELKQCELIPFISAFKNTDMIMIAHITAPNITSDGLPSSLSHEMIEGKLRNELDYNGVVITDSMAMGAITQEYTSDTAAVKAIAGGADMILMPEQFEEAYNGIYDAVKNGTISEKRMDESVLRILSLKEKYGLLE</sequence>
<evidence type="ECO:0000256" key="6">
    <source>
        <dbReference type="SAM" id="SignalP"/>
    </source>
</evidence>
<dbReference type="Proteomes" id="UP000287601">
    <property type="component" value="Chromosome"/>
</dbReference>
<organism evidence="8 9">
    <name type="scientific">Aminipila luticellarii</name>
    <dbReference type="NCBI Taxonomy" id="2507160"/>
    <lineage>
        <taxon>Bacteria</taxon>
        <taxon>Bacillati</taxon>
        <taxon>Bacillota</taxon>
        <taxon>Clostridia</taxon>
        <taxon>Peptostreptococcales</taxon>
        <taxon>Anaerovoracaceae</taxon>
        <taxon>Aminipila</taxon>
    </lineage>
</organism>
<dbReference type="InterPro" id="IPR001764">
    <property type="entry name" value="Glyco_hydro_3_N"/>
</dbReference>
<reference evidence="8 9" key="1">
    <citation type="submission" date="2019-01" db="EMBL/GenBank/DDBJ databases">
        <title>Draft genomes of a novel of Aminipila strains.</title>
        <authorList>
            <person name="Ma S."/>
        </authorList>
    </citation>
    <scope>NUCLEOTIDE SEQUENCE [LARGE SCALE GENOMIC DNA]</scope>
    <source>
        <strain evidence="9">JN-39</strain>
    </source>
</reference>
<evidence type="ECO:0000256" key="4">
    <source>
        <dbReference type="ARBA" id="ARBA00022801"/>
    </source>
</evidence>
<evidence type="ECO:0000256" key="5">
    <source>
        <dbReference type="ARBA" id="ARBA00023295"/>
    </source>
</evidence>
<dbReference type="EC" id="3.2.1.52" evidence="3"/>
<gene>
    <name evidence="8" type="ORF">EQM06_01325</name>
</gene>
<feature type="signal peptide" evidence="6">
    <location>
        <begin position="1"/>
        <end position="24"/>
    </location>
</feature>
<dbReference type="PANTHER" id="PTHR30480:SF13">
    <property type="entry name" value="BETA-HEXOSAMINIDASE"/>
    <property type="match status" value="1"/>
</dbReference>
<dbReference type="EMBL" id="CP035281">
    <property type="protein sequence ID" value="QAT41975.1"/>
    <property type="molecule type" value="Genomic_DNA"/>
</dbReference>
<dbReference type="SUPFAM" id="SSF51445">
    <property type="entry name" value="(Trans)glycosidases"/>
    <property type="match status" value="1"/>
</dbReference>
<dbReference type="GO" id="GO:0005975">
    <property type="term" value="P:carbohydrate metabolic process"/>
    <property type="evidence" value="ECO:0007669"/>
    <property type="project" value="InterPro"/>
</dbReference>
<dbReference type="RefSeq" id="WP_128744629.1">
    <property type="nucleotide sequence ID" value="NZ_CP035281.1"/>
</dbReference>
<feature type="domain" description="Glycoside hydrolase family 3 N-terminal" evidence="7">
    <location>
        <begin position="51"/>
        <end position="389"/>
    </location>
</feature>
<keyword evidence="4 8" id="KW-0378">Hydrolase</keyword>
<dbReference type="PROSITE" id="PS51257">
    <property type="entry name" value="PROKAR_LIPOPROTEIN"/>
    <property type="match status" value="1"/>
</dbReference>
<protein>
    <recommendedName>
        <fullName evidence="3">beta-N-acetylhexosaminidase</fullName>
        <ecNumber evidence="3">3.2.1.52</ecNumber>
    </recommendedName>
</protein>
<dbReference type="Gene3D" id="3.20.20.300">
    <property type="entry name" value="Glycoside hydrolase, family 3, N-terminal domain"/>
    <property type="match status" value="1"/>
</dbReference>
<dbReference type="Pfam" id="PF00933">
    <property type="entry name" value="Glyco_hydro_3"/>
    <property type="match status" value="1"/>
</dbReference>
<keyword evidence="9" id="KW-1185">Reference proteome</keyword>
<evidence type="ECO:0000313" key="9">
    <source>
        <dbReference type="Proteomes" id="UP000287601"/>
    </source>
</evidence>
<dbReference type="InterPro" id="IPR017853">
    <property type="entry name" value="GH"/>
</dbReference>
<comment type="similarity">
    <text evidence="2">Belongs to the glycosyl hydrolase 3 family.</text>
</comment>
<evidence type="ECO:0000256" key="3">
    <source>
        <dbReference type="ARBA" id="ARBA00012663"/>
    </source>
</evidence>
<proteinExistence type="inferred from homology"/>
<dbReference type="InterPro" id="IPR050226">
    <property type="entry name" value="NagZ_Beta-hexosaminidase"/>
</dbReference>
<evidence type="ECO:0000256" key="2">
    <source>
        <dbReference type="ARBA" id="ARBA00005336"/>
    </source>
</evidence>
<keyword evidence="5" id="KW-0326">Glycosidase</keyword>
<dbReference type="InterPro" id="IPR036962">
    <property type="entry name" value="Glyco_hydro_3_N_sf"/>
</dbReference>
<dbReference type="GO" id="GO:0004563">
    <property type="term" value="F:beta-N-acetylhexosaminidase activity"/>
    <property type="evidence" value="ECO:0007669"/>
    <property type="project" value="UniProtKB-EC"/>
</dbReference>